<dbReference type="Gene3D" id="3.50.50.60">
    <property type="entry name" value="FAD/NAD(P)-binding domain"/>
    <property type="match status" value="2"/>
</dbReference>
<dbReference type="PANTHER" id="PTHR48105">
    <property type="entry name" value="THIOREDOXIN REDUCTASE 1-RELATED-RELATED"/>
    <property type="match status" value="1"/>
</dbReference>
<dbReference type="PROSITE" id="PS00573">
    <property type="entry name" value="PYRIDINE_REDOX_2"/>
    <property type="match status" value="1"/>
</dbReference>
<dbReference type="GO" id="GO:0004791">
    <property type="term" value="F:thioredoxin-disulfide reductase (NADPH) activity"/>
    <property type="evidence" value="ECO:0007669"/>
    <property type="project" value="UniProtKB-EC"/>
</dbReference>
<keyword evidence="4" id="KW-1015">Disulfide bond</keyword>
<comment type="caution">
    <text evidence="7">The sequence shown here is derived from an EMBL/GenBank/DDBJ whole genome shotgun (WGS) entry which is preliminary data.</text>
</comment>
<dbReference type="SUPFAM" id="SSF51905">
    <property type="entry name" value="FAD/NAD(P)-binding domain"/>
    <property type="match status" value="1"/>
</dbReference>
<dbReference type="PRINTS" id="PR00469">
    <property type="entry name" value="PNDRDTASEII"/>
</dbReference>
<dbReference type="InterPro" id="IPR050097">
    <property type="entry name" value="Ferredoxin-NADP_redctase_2"/>
</dbReference>
<evidence type="ECO:0000313" key="7">
    <source>
        <dbReference type="EMBL" id="MPM61773.1"/>
    </source>
</evidence>
<keyword evidence="2" id="KW-0274">FAD</keyword>
<dbReference type="PRINTS" id="PR00368">
    <property type="entry name" value="FADPNR"/>
</dbReference>
<dbReference type="InterPro" id="IPR023753">
    <property type="entry name" value="FAD/NAD-binding_dom"/>
</dbReference>
<feature type="domain" description="FAD/NAD(P)-binding" evidence="6">
    <location>
        <begin position="10"/>
        <end position="233"/>
    </location>
</feature>
<dbReference type="InterPro" id="IPR036188">
    <property type="entry name" value="FAD/NAD-bd_sf"/>
</dbReference>
<proteinExistence type="predicted"/>
<organism evidence="7">
    <name type="scientific">bioreactor metagenome</name>
    <dbReference type="NCBI Taxonomy" id="1076179"/>
    <lineage>
        <taxon>unclassified sequences</taxon>
        <taxon>metagenomes</taxon>
        <taxon>ecological metagenomes</taxon>
    </lineage>
</organism>
<sequence length="246" mass="26897">MMDMQQQVKNLGVEIKNGLVKKINKEENFKIELDNGEMLESKAIIVATGAATKWLGLLNEKELIGHGISGCATCDGMFFRGKTVAVIGGGDTACEEANFLGKICEKVYLIHRREELRASVAEQKKVLNNPKVEIWWNSEVKEVNGKEKLESIKVLNNKTGEEKILLLDGLFVAIGSQPATEFLKGLVDLSETGQVLVGQNKEHVTMTSVEGIFAAGDCVNIKHKQAIVAAGEGCRAALDAEKWLEE</sequence>
<keyword evidence="3 7" id="KW-0560">Oxidoreductase</keyword>
<accession>A0A645BF23</accession>
<gene>
    <name evidence="7" type="primary">trxB_38</name>
    <name evidence="7" type="ORF">SDC9_108633</name>
</gene>
<dbReference type="Pfam" id="PF07992">
    <property type="entry name" value="Pyr_redox_2"/>
    <property type="match status" value="1"/>
</dbReference>
<dbReference type="InterPro" id="IPR008255">
    <property type="entry name" value="Pyr_nucl-diS_OxRdtase_2_AS"/>
</dbReference>
<dbReference type="AlphaFoldDB" id="A0A645BF23"/>
<evidence type="ECO:0000256" key="5">
    <source>
        <dbReference type="ARBA" id="ARBA00023284"/>
    </source>
</evidence>
<evidence type="ECO:0000256" key="2">
    <source>
        <dbReference type="ARBA" id="ARBA00022827"/>
    </source>
</evidence>
<keyword evidence="1" id="KW-0285">Flavoprotein</keyword>
<evidence type="ECO:0000256" key="4">
    <source>
        <dbReference type="ARBA" id="ARBA00023157"/>
    </source>
</evidence>
<keyword evidence="5" id="KW-0676">Redox-active center</keyword>
<dbReference type="EMBL" id="VSSQ01018519">
    <property type="protein sequence ID" value="MPM61773.1"/>
    <property type="molecule type" value="Genomic_DNA"/>
</dbReference>
<reference evidence="7" key="1">
    <citation type="submission" date="2019-08" db="EMBL/GenBank/DDBJ databases">
        <authorList>
            <person name="Kucharzyk K."/>
            <person name="Murdoch R.W."/>
            <person name="Higgins S."/>
            <person name="Loffler F."/>
        </authorList>
    </citation>
    <scope>NUCLEOTIDE SEQUENCE</scope>
</reference>
<dbReference type="EC" id="1.8.1.9" evidence="7"/>
<protein>
    <submittedName>
        <fullName evidence="7">Thioredoxin reductase</fullName>
        <ecNumber evidence="7">1.8.1.9</ecNumber>
    </submittedName>
</protein>
<evidence type="ECO:0000256" key="3">
    <source>
        <dbReference type="ARBA" id="ARBA00023002"/>
    </source>
</evidence>
<evidence type="ECO:0000256" key="1">
    <source>
        <dbReference type="ARBA" id="ARBA00022630"/>
    </source>
</evidence>
<evidence type="ECO:0000259" key="6">
    <source>
        <dbReference type="Pfam" id="PF07992"/>
    </source>
</evidence>
<name>A0A645BF23_9ZZZZ</name>